<evidence type="ECO:0000313" key="2">
    <source>
        <dbReference type="Proteomes" id="UP001065047"/>
    </source>
</evidence>
<dbReference type="RefSeq" id="WP_061505196.1">
    <property type="nucleotide sequence ID" value="NZ_BAPF01000006.1"/>
</dbReference>
<organism evidence="1 2">
    <name type="scientific">Acetobacter malorum DSM 14337</name>
    <dbReference type="NCBI Taxonomy" id="1307910"/>
    <lineage>
        <taxon>Bacteria</taxon>
        <taxon>Pseudomonadati</taxon>
        <taxon>Pseudomonadota</taxon>
        <taxon>Alphaproteobacteria</taxon>
        <taxon>Acetobacterales</taxon>
        <taxon>Acetobacteraceae</taxon>
        <taxon>Acetobacter</taxon>
    </lineage>
</organism>
<name>A0ABQ0PP61_9PROT</name>
<dbReference type="Proteomes" id="UP001065047">
    <property type="component" value="Unassembled WGS sequence"/>
</dbReference>
<evidence type="ECO:0008006" key="3">
    <source>
        <dbReference type="Google" id="ProtNLM"/>
    </source>
</evidence>
<comment type="caution">
    <text evidence="1">The sequence shown here is derived from an EMBL/GenBank/DDBJ whole genome shotgun (WGS) entry which is preliminary data.</text>
</comment>
<accession>A0ABQ0PP61</accession>
<protein>
    <recommendedName>
        <fullName evidence="3">Phage protein</fullName>
    </recommendedName>
</protein>
<sequence length="130" mass="14871">MGMECKQRDAAGDKLEMLHDVLVKKIRESAPSINVWSAARGKNEFRDSYTLHFSGDAEELDKVQWSIIAKQLKEKGCDQFYVSQGIYDDGNGVWAGFDLTGQPDEVVLALERGEIEPPYRRRYMEIVVWV</sequence>
<keyword evidence="2" id="KW-1185">Reference proteome</keyword>
<reference evidence="1" key="1">
    <citation type="submission" date="2013-04" db="EMBL/GenBank/DDBJ databases">
        <title>The genome sequencing project of 58 acetic acid bacteria.</title>
        <authorList>
            <person name="Okamoto-Kainuma A."/>
            <person name="Ishikawa M."/>
            <person name="Umino S."/>
            <person name="Koizumi Y."/>
            <person name="Shiwa Y."/>
            <person name="Yoshikawa H."/>
            <person name="Matsutani M."/>
            <person name="Matsushita K."/>
        </authorList>
    </citation>
    <scope>NUCLEOTIDE SEQUENCE</scope>
    <source>
        <strain evidence="1">DSM 14337</strain>
    </source>
</reference>
<proteinExistence type="predicted"/>
<gene>
    <name evidence="1" type="ORF">AA14337_0738</name>
</gene>
<evidence type="ECO:0000313" key="1">
    <source>
        <dbReference type="EMBL" id="GBQ77175.1"/>
    </source>
</evidence>
<dbReference type="EMBL" id="BAPF01000006">
    <property type="protein sequence ID" value="GBQ77175.1"/>
    <property type="molecule type" value="Genomic_DNA"/>
</dbReference>